<reference evidence="6 7" key="1">
    <citation type="submission" date="2018-08" db="EMBL/GenBank/DDBJ databases">
        <title>A genome reference for cultivated species of the human gut microbiota.</title>
        <authorList>
            <person name="Zou Y."/>
            <person name="Xue W."/>
            <person name="Luo G."/>
        </authorList>
    </citation>
    <scope>NUCLEOTIDE SEQUENCE [LARGE SCALE GENOMIC DNA]</scope>
    <source>
        <strain evidence="6 7">AF33-12</strain>
    </source>
</reference>
<dbReference type="PANTHER" id="PTHR43280:SF2">
    <property type="entry name" value="HTH-TYPE TRANSCRIPTIONAL REGULATOR EXSA"/>
    <property type="match status" value="1"/>
</dbReference>
<keyword evidence="2" id="KW-0238">DNA-binding</keyword>
<evidence type="ECO:0000256" key="2">
    <source>
        <dbReference type="ARBA" id="ARBA00023125"/>
    </source>
</evidence>
<dbReference type="AlphaFoldDB" id="A0A415RYD3"/>
<name>A0A415RYD3_MEDGN</name>
<dbReference type="PROSITE" id="PS01124">
    <property type="entry name" value="HTH_ARAC_FAMILY_2"/>
    <property type="match status" value="1"/>
</dbReference>
<dbReference type="InterPro" id="IPR020449">
    <property type="entry name" value="Tscrpt_reg_AraC-type_HTH"/>
</dbReference>
<dbReference type="Gene3D" id="2.60.120.10">
    <property type="entry name" value="Jelly Rolls"/>
    <property type="match status" value="1"/>
</dbReference>
<evidence type="ECO:0000313" key="6">
    <source>
        <dbReference type="EMBL" id="RHM67521.1"/>
    </source>
</evidence>
<dbReference type="Pfam" id="PF02311">
    <property type="entry name" value="AraC_binding"/>
    <property type="match status" value="1"/>
</dbReference>
<evidence type="ECO:0000313" key="7">
    <source>
        <dbReference type="Proteomes" id="UP000285610"/>
    </source>
</evidence>
<dbReference type="EMBL" id="JAQMLA010000063">
    <property type="protein sequence ID" value="MDB8688100.1"/>
    <property type="molecule type" value="Genomic_DNA"/>
</dbReference>
<dbReference type="Proteomes" id="UP000285610">
    <property type="component" value="Unassembled WGS sequence"/>
</dbReference>
<proteinExistence type="predicted"/>
<organism evidence="6 7">
    <name type="scientific">Mediterraneibacter gnavus</name>
    <name type="common">Ruminococcus gnavus</name>
    <dbReference type="NCBI Taxonomy" id="33038"/>
    <lineage>
        <taxon>Bacteria</taxon>
        <taxon>Bacillati</taxon>
        <taxon>Bacillota</taxon>
        <taxon>Clostridia</taxon>
        <taxon>Lachnospirales</taxon>
        <taxon>Lachnospiraceae</taxon>
        <taxon>Mediterraneibacter</taxon>
    </lineage>
</organism>
<keyword evidence="1" id="KW-0805">Transcription regulation</keyword>
<evidence type="ECO:0000256" key="1">
    <source>
        <dbReference type="ARBA" id="ARBA00023015"/>
    </source>
</evidence>
<dbReference type="SUPFAM" id="SSF46689">
    <property type="entry name" value="Homeodomain-like"/>
    <property type="match status" value="2"/>
</dbReference>
<dbReference type="SUPFAM" id="SSF51215">
    <property type="entry name" value="Regulatory protein AraC"/>
    <property type="match status" value="1"/>
</dbReference>
<dbReference type="Pfam" id="PF12833">
    <property type="entry name" value="HTH_18"/>
    <property type="match status" value="1"/>
</dbReference>
<evidence type="ECO:0000259" key="4">
    <source>
        <dbReference type="PROSITE" id="PS01124"/>
    </source>
</evidence>
<dbReference type="GO" id="GO:0043565">
    <property type="term" value="F:sequence-specific DNA binding"/>
    <property type="evidence" value="ECO:0007669"/>
    <property type="project" value="InterPro"/>
</dbReference>
<dbReference type="PROSITE" id="PS00041">
    <property type="entry name" value="HTH_ARAC_FAMILY_1"/>
    <property type="match status" value="1"/>
</dbReference>
<sequence>MNKNMITIQKVGHYRHQHVLTHWQEEPELIHVVEGYIYCLIDGKEYRLAPGDICMIHSHHLHSMYCNTEHAGTFRSLLIEPALLTSHPQVLETYIDPIIIHMSVSHMIISSDKIITREIVQLMDTIQLLESKTFPAYELLLIAYLHMIFQKLYVLYQSMDSIQNKPFEERIALYRHMASYIYENYMDRLSIDDLADVVHISRNKCYHLFKKYTQQSPMEFVNRYRLEVSTNLLAYTMNSLASIAAACGFCHQSYFGKLFLRQYGMTPLEYRKYHQHQQEP</sequence>
<dbReference type="RefSeq" id="WP_118445523.1">
    <property type="nucleotide sequence ID" value="NZ_DAWDPA010000065.1"/>
</dbReference>
<dbReference type="Proteomes" id="UP001212160">
    <property type="component" value="Unassembled WGS sequence"/>
</dbReference>
<dbReference type="PANTHER" id="PTHR43280">
    <property type="entry name" value="ARAC-FAMILY TRANSCRIPTIONAL REGULATOR"/>
    <property type="match status" value="1"/>
</dbReference>
<evidence type="ECO:0000256" key="3">
    <source>
        <dbReference type="ARBA" id="ARBA00023163"/>
    </source>
</evidence>
<dbReference type="Gene3D" id="1.10.10.60">
    <property type="entry name" value="Homeodomain-like"/>
    <property type="match status" value="2"/>
</dbReference>
<dbReference type="InterPro" id="IPR018060">
    <property type="entry name" value="HTH_AraC"/>
</dbReference>
<accession>A0A415RYD3</accession>
<dbReference type="InterPro" id="IPR018062">
    <property type="entry name" value="HTH_AraC-typ_CS"/>
</dbReference>
<protein>
    <submittedName>
        <fullName evidence="6">AraC family transcriptional regulator</fullName>
    </submittedName>
</protein>
<dbReference type="PRINTS" id="PR00032">
    <property type="entry name" value="HTHARAC"/>
</dbReference>
<evidence type="ECO:0000313" key="5">
    <source>
        <dbReference type="EMBL" id="MDB8688100.1"/>
    </source>
</evidence>
<keyword evidence="3" id="KW-0804">Transcription</keyword>
<dbReference type="InterPro" id="IPR009057">
    <property type="entry name" value="Homeodomain-like_sf"/>
</dbReference>
<reference evidence="5" key="2">
    <citation type="submission" date="2023-01" db="EMBL/GenBank/DDBJ databases">
        <title>Human gut microbiome strain richness.</title>
        <authorList>
            <person name="Chen-Liaw A."/>
        </authorList>
    </citation>
    <scope>NUCLEOTIDE SEQUENCE</scope>
    <source>
        <strain evidence="5">RTP21484st1_H11_RTP21484_190118</strain>
    </source>
</reference>
<dbReference type="InterPro" id="IPR003313">
    <property type="entry name" value="AraC-bd"/>
</dbReference>
<dbReference type="GO" id="GO:0003700">
    <property type="term" value="F:DNA-binding transcription factor activity"/>
    <property type="evidence" value="ECO:0007669"/>
    <property type="project" value="InterPro"/>
</dbReference>
<dbReference type="InterPro" id="IPR037923">
    <property type="entry name" value="HTH-like"/>
</dbReference>
<dbReference type="SMART" id="SM00342">
    <property type="entry name" value="HTH_ARAC"/>
    <property type="match status" value="1"/>
</dbReference>
<dbReference type="InterPro" id="IPR014710">
    <property type="entry name" value="RmlC-like_jellyroll"/>
</dbReference>
<feature type="domain" description="HTH araC/xylS-type" evidence="4">
    <location>
        <begin position="175"/>
        <end position="273"/>
    </location>
</feature>
<comment type="caution">
    <text evidence="6">The sequence shown here is derived from an EMBL/GenBank/DDBJ whole genome shotgun (WGS) entry which is preliminary data.</text>
</comment>
<gene>
    <name evidence="6" type="ORF">DWZ50_19610</name>
    <name evidence="5" type="ORF">PNW85_15775</name>
</gene>
<dbReference type="EMBL" id="QRQE01000099">
    <property type="protein sequence ID" value="RHM67521.1"/>
    <property type="molecule type" value="Genomic_DNA"/>
</dbReference>